<keyword evidence="4" id="KW-0238">DNA-binding</keyword>
<dbReference type="Pfam" id="PF01580">
    <property type="entry name" value="FtsK_SpoIIIE"/>
    <property type="match status" value="1"/>
</dbReference>
<dbReference type="GO" id="GO:0005524">
    <property type="term" value="F:ATP binding"/>
    <property type="evidence" value="ECO:0007669"/>
    <property type="project" value="UniProtKB-UniRule"/>
</dbReference>
<dbReference type="InterPro" id="IPR002543">
    <property type="entry name" value="FtsK_dom"/>
</dbReference>
<keyword evidence="6" id="KW-0812">Transmembrane</keyword>
<dbReference type="InterPro" id="IPR041027">
    <property type="entry name" value="FtsK_alpha"/>
</dbReference>
<feature type="transmembrane region" description="Helical" evidence="6">
    <location>
        <begin position="148"/>
        <end position="165"/>
    </location>
</feature>
<evidence type="ECO:0000313" key="8">
    <source>
        <dbReference type="EMBL" id="OGM15885.1"/>
    </source>
</evidence>
<feature type="transmembrane region" description="Helical" evidence="6">
    <location>
        <begin position="59"/>
        <end position="77"/>
    </location>
</feature>
<keyword evidence="3 5" id="KW-0067">ATP-binding</keyword>
<evidence type="ECO:0000313" key="9">
    <source>
        <dbReference type="Proteomes" id="UP000177382"/>
    </source>
</evidence>
<feature type="domain" description="FtsK" evidence="7">
    <location>
        <begin position="356"/>
        <end position="543"/>
    </location>
</feature>
<sequence>MAKKHHRVPKRKFNLRLKRATIFSISQIVFFALAALIIISFTRRGLILVKLNDLLVDSFSWATIFLPFVFLSLAFLLSKIRIPLSQPNVLVGSLLFFISIATLGRAGSLGRLAWEGVASLITKIGAFIVLLGMSLTGLIILFNTSLDAVFALIVNIFSALRRFIYGEKGFDRGLARRSLKVTGGAPSLSAGGVVRPTTLSPEGQLQEKLVSNVRGEEMVWKYPPINLLSDLETGKADRGDIKGNAATIEETLESFGIRAKVVEVNLGPAVTQYALEVALGTKLSKITALERDLALALAAPTGTIRIEAPIPGRSLVGIELPNRSPEFVPLKKMMEAEVMRGNSSKLAVALGLDVSGKAIVTEIGRMPHVLIAGQTGSGKSVCINAFLGTILFRSAPSEVKLILVDPKRVELTHYNEIPHLLTPVIVEPEKVISALKWILSEMDRRYKLFAQAGARNIDGYNEMSGFQALPYIVLVIDELADVMLFSPVEVEDAVTRIAQMSRATGIHMILATQRPSVDVITGLIKANIPCRIAFAVASQVDSRVILDTQGAEKLLGRGDMLYLPPEQAKPIRIQGAFVSDKEIAALVSYLKTQGVVPQYTDEVIAMAKSGRSTVPGLTGEPDEFFMDAVRQVVSYERASASLLQRRLSIGYARAARIIDELEGAGVVGPAEGSKPREVLIKDAEEFLAKLRDAEASAPS</sequence>
<comment type="similarity">
    <text evidence="1">Belongs to the FtsK/SpoIIIE/SftA family.</text>
</comment>
<comment type="caution">
    <text evidence="8">The sequence shown here is derived from an EMBL/GenBank/DDBJ whole genome shotgun (WGS) entry which is preliminary data.</text>
</comment>
<dbReference type="InterPro" id="IPR036390">
    <property type="entry name" value="WH_DNA-bd_sf"/>
</dbReference>
<dbReference type="SMART" id="SM00843">
    <property type="entry name" value="Ftsk_gamma"/>
    <property type="match status" value="1"/>
</dbReference>
<feature type="transmembrane region" description="Helical" evidence="6">
    <location>
        <begin position="89"/>
        <end position="108"/>
    </location>
</feature>
<dbReference type="InterPro" id="IPR003593">
    <property type="entry name" value="AAA+_ATPase"/>
</dbReference>
<dbReference type="PROSITE" id="PS50901">
    <property type="entry name" value="FTSK"/>
    <property type="match status" value="1"/>
</dbReference>
<dbReference type="InterPro" id="IPR018541">
    <property type="entry name" value="Ftsk_gamma"/>
</dbReference>
<keyword evidence="6" id="KW-1133">Transmembrane helix</keyword>
<dbReference type="PANTHER" id="PTHR22683:SF41">
    <property type="entry name" value="DNA TRANSLOCASE FTSK"/>
    <property type="match status" value="1"/>
</dbReference>
<evidence type="ECO:0000256" key="2">
    <source>
        <dbReference type="ARBA" id="ARBA00022741"/>
    </source>
</evidence>
<keyword evidence="2 5" id="KW-0547">Nucleotide-binding</keyword>
<proteinExistence type="inferred from homology"/>
<dbReference type="CDD" id="cd01127">
    <property type="entry name" value="TrwB_TraG_TraD_VirD4"/>
    <property type="match status" value="1"/>
</dbReference>
<dbReference type="STRING" id="1802485.A2V97_03915"/>
<dbReference type="SUPFAM" id="SSF52540">
    <property type="entry name" value="P-loop containing nucleoside triphosphate hydrolases"/>
    <property type="match status" value="1"/>
</dbReference>
<organism evidence="8 9">
    <name type="scientific">Candidatus Woesebacteria bacterium RBG_16_42_24</name>
    <dbReference type="NCBI Taxonomy" id="1802485"/>
    <lineage>
        <taxon>Bacteria</taxon>
        <taxon>Candidatus Woeseibacteriota</taxon>
    </lineage>
</organism>
<dbReference type="GO" id="GO:0003677">
    <property type="term" value="F:DNA binding"/>
    <property type="evidence" value="ECO:0007669"/>
    <property type="project" value="UniProtKB-KW"/>
</dbReference>
<dbReference type="Gene3D" id="1.10.10.10">
    <property type="entry name" value="Winged helix-like DNA-binding domain superfamily/Winged helix DNA-binding domain"/>
    <property type="match status" value="1"/>
</dbReference>
<accession>A0A1F7XNN8</accession>
<evidence type="ECO:0000256" key="5">
    <source>
        <dbReference type="PROSITE-ProRule" id="PRU00289"/>
    </source>
</evidence>
<dbReference type="InterPro" id="IPR036388">
    <property type="entry name" value="WH-like_DNA-bd_sf"/>
</dbReference>
<dbReference type="Pfam" id="PF09397">
    <property type="entry name" value="FtsK_gamma"/>
    <property type="match status" value="1"/>
</dbReference>
<dbReference type="Gene3D" id="3.30.980.40">
    <property type="match status" value="1"/>
</dbReference>
<feature type="transmembrane region" description="Helical" evidence="6">
    <location>
        <begin position="120"/>
        <end position="141"/>
    </location>
</feature>
<dbReference type="PANTHER" id="PTHR22683">
    <property type="entry name" value="SPORULATION PROTEIN RELATED"/>
    <property type="match status" value="1"/>
</dbReference>
<evidence type="ECO:0000256" key="1">
    <source>
        <dbReference type="ARBA" id="ARBA00006474"/>
    </source>
</evidence>
<protein>
    <recommendedName>
        <fullName evidence="7">FtsK domain-containing protein</fullName>
    </recommendedName>
</protein>
<dbReference type="EMBL" id="MGFX01000001">
    <property type="protein sequence ID" value="OGM15885.1"/>
    <property type="molecule type" value="Genomic_DNA"/>
</dbReference>
<keyword evidence="6" id="KW-0472">Membrane</keyword>
<evidence type="ECO:0000256" key="6">
    <source>
        <dbReference type="SAM" id="Phobius"/>
    </source>
</evidence>
<evidence type="ECO:0000259" key="7">
    <source>
        <dbReference type="PROSITE" id="PS50901"/>
    </source>
</evidence>
<dbReference type="InterPro" id="IPR050206">
    <property type="entry name" value="FtsK/SpoIIIE/SftA"/>
</dbReference>
<feature type="binding site" evidence="5">
    <location>
        <begin position="373"/>
        <end position="380"/>
    </location>
    <ligand>
        <name>ATP</name>
        <dbReference type="ChEBI" id="CHEBI:30616"/>
    </ligand>
</feature>
<reference evidence="8 9" key="1">
    <citation type="journal article" date="2016" name="Nat. Commun.">
        <title>Thousands of microbial genomes shed light on interconnected biogeochemical processes in an aquifer system.</title>
        <authorList>
            <person name="Anantharaman K."/>
            <person name="Brown C.T."/>
            <person name="Hug L.A."/>
            <person name="Sharon I."/>
            <person name="Castelle C.J."/>
            <person name="Probst A.J."/>
            <person name="Thomas B.C."/>
            <person name="Singh A."/>
            <person name="Wilkins M.J."/>
            <person name="Karaoz U."/>
            <person name="Brodie E.L."/>
            <person name="Williams K.H."/>
            <person name="Hubbard S.S."/>
            <person name="Banfield J.F."/>
        </authorList>
    </citation>
    <scope>NUCLEOTIDE SEQUENCE [LARGE SCALE GENOMIC DNA]</scope>
</reference>
<dbReference type="SMART" id="SM00382">
    <property type="entry name" value="AAA"/>
    <property type="match status" value="1"/>
</dbReference>
<dbReference type="InterPro" id="IPR027417">
    <property type="entry name" value="P-loop_NTPase"/>
</dbReference>
<dbReference type="SUPFAM" id="SSF46785">
    <property type="entry name" value="Winged helix' DNA-binding domain"/>
    <property type="match status" value="1"/>
</dbReference>
<gene>
    <name evidence="8" type="ORF">A2V97_03915</name>
</gene>
<evidence type="ECO:0000256" key="3">
    <source>
        <dbReference type="ARBA" id="ARBA00022840"/>
    </source>
</evidence>
<dbReference type="Gene3D" id="3.40.50.300">
    <property type="entry name" value="P-loop containing nucleotide triphosphate hydrolases"/>
    <property type="match status" value="1"/>
</dbReference>
<dbReference type="Pfam" id="PF17854">
    <property type="entry name" value="FtsK_alpha"/>
    <property type="match status" value="1"/>
</dbReference>
<name>A0A1F7XNN8_9BACT</name>
<feature type="transmembrane region" description="Helical" evidence="6">
    <location>
        <begin position="20"/>
        <end position="39"/>
    </location>
</feature>
<dbReference type="AlphaFoldDB" id="A0A1F7XNN8"/>
<dbReference type="Proteomes" id="UP000177382">
    <property type="component" value="Unassembled WGS sequence"/>
</dbReference>
<evidence type="ECO:0000256" key="4">
    <source>
        <dbReference type="ARBA" id="ARBA00023125"/>
    </source>
</evidence>